<dbReference type="InterPro" id="IPR014756">
    <property type="entry name" value="Ig_E-set"/>
</dbReference>
<evidence type="ECO:0000313" key="3">
    <source>
        <dbReference type="Proteomes" id="UP000306229"/>
    </source>
</evidence>
<feature type="domain" description="Type 9 secretion system plug protein N-terminal" evidence="1">
    <location>
        <begin position="35"/>
        <end position="156"/>
    </location>
</feature>
<gene>
    <name evidence="2" type="ORF">FF125_17995</name>
</gene>
<sequence length="419" mass="49085">MQYPNFRYIFTLLLTITIGISNAQSDVIVDPPEYIKTIILRSLQTNNYAPIVKLGDPLLLEFDDLSDSQAEYTYKIEHYDYDWKVSKMIATEYISGYDNDWIREFENSFNTLQPYTYYKLILPNDKTQIKKTGNYLISILDSDKEILFTRPFIVYQTLVDVGVSVHKSRDIATINSKQNVEFSINHPDLLINNPSQEIKVVVYQNNDWNTAIKNIKPQFYRGTQLLYKYSDKVSFWAGNEYLFFDSKEIRNATNNIAKSRLDGLFHTYLYTDEMRKNRPYTFYPDVNGNFVVRTIDSDVSATEADYSYVHFTLQAYTDLGEDDIYVYGDFNDWQLTKENKMSYNERLKLYDCTMLLKQGFYNYTYVTANNKGIISNDAVEGSFYQTENDYSVLVYYKPIGSRYDQVIGYGKANSENLRN</sequence>
<reference evidence="2 3" key="1">
    <citation type="submission" date="2019-05" db="EMBL/GenBank/DDBJ databases">
        <title>Algicella ahnfeltiae gen. nov., sp. nov., a novel marine bacterium of the family Flavobacteriaceae isolated from a red alga.</title>
        <authorList>
            <person name="Nedashkovskaya O.I."/>
            <person name="Kukhlevskiy A.D."/>
            <person name="Kim S.-G."/>
            <person name="Zhukova N.V."/>
            <person name="Mikhailov V.V."/>
        </authorList>
    </citation>
    <scope>NUCLEOTIDE SEQUENCE [LARGE SCALE GENOMIC DNA]</scope>
    <source>
        <strain evidence="2 3">10Alg115</strain>
    </source>
</reference>
<dbReference type="InterPro" id="IPR013783">
    <property type="entry name" value="Ig-like_fold"/>
</dbReference>
<dbReference type="KEGG" id="fbe:FF125_17995"/>
<organism evidence="2 3">
    <name type="scientific">Aureibaculum algae</name>
    <dbReference type="NCBI Taxonomy" id="2584122"/>
    <lineage>
        <taxon>Bacteria</taxon>
        <taxon>Pseudomonadati</taxon>
        <taxon>Bacteroidota</taxon>
        <taxon>Flavobacteriia</taxon>
        <taxon>Flavobacteriales</taxon>
        <taxon>Flavobacteriaceae</taxon>
        <taxon>Aureibaculum</taxon>
    </lineage>
</organism>
<protein>
    <submittedName>
        <fullName evidence="2">DUF5103 domain-containing protein</fullName>
    </submittedName>
</protein>
<dbReference type="Proteomes" id="UP000306229">
    <property type="component" value="Chromosome"/>
</dbReference>
<proteinExistence type="predicted"/>
<accession>A0A5B7TZN0</accession>
<dbReference type="EMBL" id="CP040749">
    <property type="protein sequence ID" value="QCX40247.1"/>
    <property type="molecule type" value="Genomic_DNA"/>
</dbReference>
<dbReference type="AlphaFoldDB" id="A0A5B7TZN0"/>
<dbReference type="SUPFAM" id="SSF81296">
    <property type="entry name" value="E set domains"/>
    <property type="match status" value="1"/>
</dbReference>
<dbReference type="Pfam" id="PF17116">
    <property type="entry name" value="T9SS_plug_1st"/>
    <property type="match status" value="1"/>
</dbReference>
<dbReference type="Gene3D" id="2.60.40.10">
    <property type="entry name" value="Immunoglobulins"/>
    <property type="match status" value="1"/>
</dbReference>
<evidence type="ECO:0000313" key="2">
    <source>
        <dbReference type="EMBL" id="QCX40247.1"/>
    </source>
</evidence>
<evidence type="ECO:0000259" key="1">
    <source>
        <dbReference type="Pfam" id="PF17116"/>
    </source>
</evidence>
<name>A0A5B7TZN0_9FLAO</name>
<dbReference type="InterPro" id="IPR031345">
    <property type="entry name" value="T9SS_Plug_N"/>
</dbReference>
<dbReference type="OrthoDB" id="1522602at2"/>
<keyword evidence="3" id="KW-1185">Reference proteome</keyword>